<feature type="transmembrane region" description="Helical" evidence="8">
    <location>
        <begin position="12"/>
        <end position="31"/>
    </location>
</feature>
<protein>
    <recommendedName>
        <fullName evidence="9">MARVEL domain-containing protein</fullName>
    </recommendedName>
</protein>
<feature type="transmembrane region" description="Helical" evidence="8">
    <location>
        <begin position="123"/>
        <end position="146"/>
    </location>
</feature>
<keyword evidence="6" id="KW-0325">Glycoprotein</keyword>
<dbReference type="AlphaFoldDB" id="A0A9Q0IMV0"/>
<evidence type="ECO:0000256" key="6">
    <source>
        <dbReference type="ARBA" id="ARBA00023180"/>
    </source>
</evidence>
<evidence type="ECO:0000259" key="9">
    <source>
        <dbReference type="PROSITE" id="PS51225"/>
    </source>
</evidence>
<feature type="transmembrane region" description="Helical" evidence="8">
    <location>
        <begin position="188"/>
        <end position="206"/>
    </location>
</feature>
<evidence type="ECO:0000313" key="10">
    <source>
        <dbReference type="EMBL" id="KAJ3602696.1"/>
    </source>
</evidence>
<dbReference type="PANTHER" id="PTHR10306">
    <property type="entry name" value="SYNAPTOPHYSIN"/>
    <property type="match status" value="1"/>
</dbReference>
<reference evidence="10" key="1">
    <citation type="submission" date="2022-07" db="EMBL/GenBank/DDBJ databases">
        <title>Chromosome-level genome of Muraenolepis orangiensis.</title>
        <authorList>
            <person name="Kim J."/>
        </authorList>
    </citation>
    <scope>NUCLEOTIDE SEQUENCE</scope>
    <source>
        <strain evidence="10">KU_S4_2022</strain>
        <tissue evidence="10">Muscle</tissue>
    </source>
</reference>
<gene>
    <name evidence="10" type="ORF">NHX12_030445</name>
</gene>
<evidence type="ECO:0000313" key="11">
    <source>
        <dbReference type="Proteomes" id="UP001148018"/>
    </source>
</evidence>
<proteinExistence type="inferred from homology"/>
<dbReference type="PANTHER" id="PTHR10306:SF16">
    <property type="entry name" value="SYNAPTOPORIN"/>
    <property type="match status" value="1"/>
</dbReference>
<dbReference type="EMBL" id="JANIIK010000046">
    <property type="protein sequence ID" value="KAJ3602696.1"/>
    <property type="molecule type" value="Genomic_DNA"/>
</dbReference>
<feature type="transmembrane region" description="Helical" evidence="8">
    <location>
        <begin position="89"/>
        <end position="111"/>
    </location>
</feature>
<dbReference type="Proteomes" id="UP001148018">
    <property type="component" value="Unassembled WGS sequence"/>
</dbReference>
<evidence type="ECO:0000256" key="3">
    <source>
        <dbReference type="ARBA" id="ARBA00022692"/>
    </source>
</evidence>
<feature type="domain" description="MARVEL" evidence="9">
    <location>
        <begin position="3"/>
        <end position="210"/>
    </location>
</feature>
<dbReference type="GO" id="GO:0030672">
    <property type="term" value="C:synaptic vesicle membrane"/>
    <property type="evidence" value="ECO:0007669"/>
    <property type="project" value="TreeGrafter"/>
</dbReference>
<dbReference type="InterPro" id="IPR008253">
    <property type="entry name" value="Marvel"/>
</dbReference>
<evidence type="ECO:0000256" key="5">
    <source>
        <dbReference type="ARBA" id="ARBA00023136"/>
    </source>
</evidence>
<dbReference type="InterPro" id="IPR001285">
    <property type="entry name" value="Synaptophysin/porin"/>
</dbReference>
<keyword evidence="5 7" id="KW-0472">Membrane</keyword>
<evidence type="ECO:0000256" key="4">
    <source>
        <dbReference type="ARBA" id="ARBA00022989"/>
    </source>
</evidence>
<comment type="similarity">
    <text evidence="2">Belongs to the synaptophysin/synaptobrevin family.</text>
</comment>
<dbReference type="PRINTS" id="PR00220">
    <property type="entry name" value="SYNAPTOPHYSN"/>
</dbReference>
<keyword evidence="11" id="KW-1185">Reference proteome</keyword>
<comment type="subcellular location">
    <subcellularLocation>
        <location evidence="1">Membrane</location>
        <topology evidence="1">Multi-pass membrane protein</topology>
    </subcellularLocation>
</comment>
<dbReference type="OrthoDB" id="10006326at2759"/>
<evidence type="ECO:0000256" key="8">
    <source>
        <dbReference type="SAM" id="Phobius"/>
    </source>
</evidence>
<dbReference type="PROSITE" id="PS51225">
    <property type="entry name" value="MARVEL"/>
    <property type="match status" value="1"/>
</dbReference>
<dbReference type="Pfam" id="PF01284">
    <property type="entry name" value="MARVEL"/>
    <property type="match status" value="1"/>
</dbReference>
<name>A0A9Q0IMV0_9TELE</name>
<evidence type="ECO:0000256" key="7">
    <source>
        <dbReference type="PROSITE-ProRule" id="PRU00581"/>
    </source>
</evidence>
<accession>A0A9Q0IMV0</accession>
<comment type="caution">
    <text evidence="10">The sequence shown here is derived from an EMBL/GenBank/DDBJ whole genome shotgun (WGS) entry which is preliminary data.</text>
</comment>
<keyword evidence="3 7" id="KW-0812">Transmembrane</keyword>
<evidence type="ECO:0000256" key="2">
    <source>
        <dbReference type="ARBA" id="ARBA00006476"/>
    </source>
</evidence>
<evidence type="ECO:0000256" key="1">
    <source>
        <dbReference type="ARBA" id="ARBA00004141"/>
    </source>
</evidence>
<keyword evidence="4 8" id="KW-1133">Transmembrane helix</keyword>
<sequence length="313" mass="35659">MKQRGQDLLQLNIMDNILAICAFATCGGYIGHLRVRVDCADRKQSNLSINIDFGYPFRLQQVHFHAPLCEKNRQETIFLYGDYSPSAQFYLTVGVLAFLYSLLATIVYIFYQNKYRENNRGPLVDFIVTLVFSLAWLVSSCLWAKVLSDIKAATDPTQVLLLISACRAQTNRCLVTQEPLWSRLNTSVVFGFVNLTLWAGNIWFVFKETGWYKTGQRYTTRSSSGKRANSMRQRLYNESSFDQPGESYDHQLYRQQSITLSEGNFGPQIHRQSSFNQPLQSLSLPQTQLGPPIAYSQGSTLNSNQPMIIVNKV</sequence>
<organism evidence="10 11">
    <name type="scientific">Muraenolepis orangiensis</name>
    <name type="common">Patagonian moray cod</name>
    <dbReference type="NCBI Taxonomy" id="630683"/>
    <lineage>
        <taxon>Eukaryota</taxon>
        <taxon>Metazoa</taxon>
        <taxon>Chordata</taxon>
        <taxon>Craniata</taxon>
        <taxon>Vertebrata</taxon>
        <taxon>Euteleostomi</taxon>
        <taxon>Actinopterygii</taxon>
        <taxon>Neopterygii</taxon>
        <taxon>Teleostei</taxon>
        <taxon>Neoteleostei</taxon>
        <taxon>Acanthomorphata</taxon>
        <taxon>Zeiogadaria</taxon>
        <taxon>Gadariae</taxon>
        <taxon>Gadiformes</taxon>
        <taxon>Muraenolepidoidei</taxon>
        <taxon>Muraenolepididae</taxon>
        <taxon>Muraenolepis</taxon>
    </lineage>
</organism>